<protein>
    <recommendedName>
        <fullName evidence="1">IDEAL domain-containing protein</fullName>
    </recommendedName>
</protein>
<evidence type="ECO:0000313" key="2">
    <source>
        <dbReference type="EMBL" id="AJY77151.1"/>
    </source>
</evidence>
<dbReference type="PATRIC" id="fig|1126833.4.peg.5418"/>
<sequence length="60" mass="6931">MDKMKLNYETMLGLAAEMILDEAILKYRTEKLYAAIDSALEQGDEDTFRRLSSEWSALKL</sequence>
<dbReference type="STRING" id="1126833.VN24_24635"/>
<name>A0A0D5NPH8_9BACL</name>
<organism evidence="2 3">
    <name type="scientific">Paenibacillus beijingensis</name>
    <dbReference type="NCBI Taxonomy" id="1126833"/>
    <lineage>
        <taxon>Bacteria</taxon>
        <taxon>Bacillati</taxon>
        <taxon>Bacillota</taxon>
        <taxon>Bacilli</taxon>
        <taxon>Bacillales</taxon>
        <taxon>Paenibacillaceae</taxon>
        <taxon>Paenibacillus</taxon>
    </lineage>
</organism>
<dbReference type="Proteomes" id="UP000032633">
    <property type="component" value="Chromosome"/>
</dbReference>
<reference evidence="3" key="2">
    <citation type="submission" date="2015-03" db="EMBL/GenBank/DDBJ databases">
        <title>Genome sequence of Paenibacillus beijingensis strain DSM 24997T.</title>
        <authorList>
            <person name="Kwak Y."/>
            <person name="Shin J.-H."/>
        </authorList>
    </citation>
    <scope>NUCLEOTIDE SEQUENCE [LARGE SCALE GENOMIC DNA]</scope>
    <source>
        <strain evidence="3">DSM 24997</strain>
    </source>
</reference>
<reference evidence="2 3" key="1">
    <citation type="journal article" date="2015" name="J. Biotechnol.">
        <title>Complete genome sequence of Paenibacillus beijingensis 7188(T) (=DSM 24997(T)), a novel rhizobacterium from jujube garden soil.</title>
        <authorList>
            <person name="Kwak Y."/>
            <person name="Shin J.H."/>
        </authorList>
    </citation>
    <scope>NUCLEOTIDE SEQUENCE [LARGE SCALE GENOMIC DNA]</scope>
    <source>
        <strain evidence="2 3">DSM 24997</strain>
    </source>
</reference>
<dbReference type="InterPro" id="IPR014957">
    <property type="entry name" value="IDEAL_dom"/>
</dbReference>
<evidence type="ECO:0000313" key="3">
    <source>
        <dbReference type="Proteomes" id="UP000032633"/>
    </source>
</evidence>
<dbReference type="RefSeq" id="WP_045672576.1">
    <property type="nucleotide sequence ID" value="NZ_CP011058.1"/>
</dbReference>
<dbReference type="EMBL" id="CP011058">
    <property type="protein sequence ID" value="AJY77151.1"/>
    <property type="molecule type" value="Genomic_DNA"/>
</dbReference>
<keyword evidence="3" id="KW-1185">Reference proteome</keyword>
<dbReference type="HOGENOM" id="CLU_199532_2_0_9"/>
<dbReference type="OrthoDB" id="2155814at2"/>
<dbReference type="Pfam" id="PF08858">
    <property type="entry name" value="IDEAL"/>
    <property type="match status" value="1"/>
</dbReference>
<dbReference type="KEGG" id="pbj:VN24_24635"/>
<feature type="domain" description="IDEAL" evidence="1">
    <location>
        <begin position="19"/>
        <end position="55"/>
    </location>
</feature>
<gene>
    <name evidence="2" type="ORF">VN24_24635</name>
</gene>
<dbReference type="Gene3D" id="4.10.810.10">
    <property type="entry name" value="Virus Scaffolding Protein, Chain A"/>
    <property type="match status" value="1"/>
</dbReference>
<dbReference type="AlphaFoldDB" id="A0A0D5NPH8"/>
<accession>A0A0D5NPH8</accession>
<dbReference type="SMART" id="SM00914">
    <property type="entry name" value="IDEAL"/>
    <property type="match status" value="1"/>
</dbReference>
<dbReference type="InterPro" id="IPR027393">
    <property type="entry name" value="Virus_scaffolding_prot_C"/>
</dbReference>
<proteinExistence type="predicted"/>
<evidence type="ECO:0000259" key="1">
    <source>
        <dbReference type="SMART" id="SM00914"/>
    </source>
</evidence>